<feature type="region of interest" description="Disordered" evidence="1">
    <location>
        <begin position="329"/>
        <end position="363"/>
    </location>
</feature>
<keyword evidence="4" id="KW-1185">Reference proteome</keyword>
<dbReference type="HOGENOM" id="CLU_496547_0_0_1"/>
<reference evidence="3 4" key="2">
    <citation type="journal article" date="2008" name="Nature">
        <title>The Phaeodactylum genome reveals the evolutionary history of diatom genomes.</title>
        <authorList>
            <person name="Bowler C."/>
            <person name="Allen A.E."/>
            <person name="Badger J.H."/>
            <person name="Grimwood J."/>
            <person name="Jabbari K."/>
            <person name="Kuo A."/>
            <person name="Maheswari U."/>
            <person name="Martens C."/>
            <person name="Maumus F."/>
            <person name="Otillar R.P."/>
            <person name="Rayko E."/>
            <person name="Salamov A."/>
            <person name="Vandepoele K."/>
            <person name="Beszteri B."/>
            <person name="Gruber A."/>
            <person name="Heijde M."/>
            <person name="Katinka M."/>
            <person name="Mock T."/>
            <person name="Valentin K."/>
            <person name="Verret F."/>
            <person name="Berges J.A."/>
            <person name="Brownlee C."/>
            <person name="Cadoret J.P."/>
            <person name="Chiovitti A."/>
            <person name="Choi C.J."/>
            <person name="Coesel S."/>
            <person name="De Martino A."/>
            <person name="Detter J.C."/>
            <person name="Durkin C."/>
            <person name="Falciatore A."/>
            <person name="Fournet J."/>
            <person name="Haruta M."/>
            <person name="Huysman M.J."/>
            <person name="Jenkins B.D."/>
            <person name="Jiroutova K."/>
            <person name="Jorgensen R.E."/>
            <person name="Joubert Y."/>
            <person name="Kaplan A."/>
            <person name="Kroger N."/>
            <person name="Kroth P.G."/>
            <person name="La Roche J."/>
            <person name="Lindquist E."/>
            <person name="Lommer M."/>
            <person name="Martin-Jezequel V."/>
            <person name="Lopez P.J."/>
            <person name="Lucas S."/>
            <person name="Mangogna M."/>
            <person name="McGinnis K."/>
            <person name="Medlin L.K."/>
            <person name="Montsant A."/>
            <person name="Oudot-Le Secq M.P."/>
            <person name="Napoli C."/>
            <person name="Obornik M."/>
            <person name="Parker M.S."/>
            <person name="Petit J.L."/>
            <person name="Porcel B.M."/>
            <person name="Poulsen N."/>
            <person name="Robison M."/>
            <person name="Rychlewski L."/>
            <person name="Rynearson T.A."/>
            <person name="Schmutz J."/>
            <person name="Shapiro H."/>
            <person name="Siaut M."/>
            <person name="Stanley M."/>
            <person name="Sussman M.R."/>
            <person name="Taylor A.R."/>
            <person name="Vardi A."/>
            <person name="von Dassow P."/>
            <person name="Vyverman W."/>
            <person name="Willis A."/>
            <person name="Wyrwicz L.S."/>
            <person name="Rokhsar D.S."/>
            <person name="Weissenbach J."/>
            <person name="Armbrust E.V."/>
            <person name="Green B.R."/>
            <person name="Van de Peer Y."/>
            <person name="Grigoriev I.V."/>
        </authorList>
    </citation>
    <scope>NUCLEOTIDE SEQUENCE [LARGE SCALE GENOMIC DNA]</scope>
    <source>
        <strain evidence="3 4">CCMP1335</strain>
    </source>
</reference>
<protein>
    <recommendedName>
        <fullName evidence="2">BTB domain-containing protein</fullName>
    </recommendedName>
</protein>
<dbReference type="InterPro" id="IPR011333">
    <property type="entry name" value="SKP1/BTB/POZ_sf"/>
</dbReference>
<proteinExistence type="predicted"/>
<feature type="compositionally biased region" description="Basic and acidic residues" evidence="1">
    <location>
        <begin position="143"/>
        <end position="159"/>
    </location>
</feature>
<organism evidence="3 4">
    <name type="scientific">Thalassiosira pseudonana</name>
    <name type="common">Marine diatom</name>
    <name type="synonym">Cyclotella nana</name>
    <dbReference type="NCBI Taxonomy" id="35128"/>
    <lineage>
        <taxon>Eukaryota</taxon>
        <taxon>Sar</taxon>
        <taxon>Stramenopiles</taxon>
        <taxon>Ochrophyta</taxon>
        <taxon>Bacillariophyta</taxon>
        <taxon>Coscinodiscophyceae</taxon>
        <taxon>Thalassiosirophycidae</taxon>
        <taxon>Thalassiosirales</taxon>
        <taxon>Thalassiosiraceae</taxon>
        <taxon>Thalassiosira</taxon>
    </lineage>
</organism>
<sequence>MDVHDKPPKPSSEEAATAPLSTAISSESAISNCTTNGTLLADIHSLLHVEEVTDISLIPTPSSCAASSSNDNSITSVPAVKAILAARSAVFRRMLYGEFCETARSNSKNIAENVEVQLDYSGRVLQLLVEFCFTDQLASLNHGEDGENGGKSKDGRNNKYDINSNNNGGPISLEEKARLLTNLSGAAHYFDIPKLESDIKKQLSTMMLDHPSLACAILDESSKILPGEEIGLLAMDRIRARPKAALLPWMHGVGGSGEIVTPSFGAVNNNHDSTTRSWEGKGGVIALSASLLEQVIFDEKSSASELTKFHCLRKWVQGCKHEVSMEELELPRKQSEDDILSLDQSRAPSPPTSPPNKSSFRDGKFEDEHHQQKLAIAKHLAQKLDLSLIPASDLSSTVNDSQLLSTHDLYQAYRLQALNAERVKSKVIVEGAGLAEVNGTYIQGGVHEGTPMYNKEGVWKDREEVFRIFMCTYSNGNKSWCISIVPKGKEPGKTTDVDFYECPVSYGKGIGGGPLYGMEMGVVPSRGWKLVSYGQPPVPRASLISVLEK</sequence>
<dbReference type="RefSeq" id="XP_002292857.1">
    <property type="nucleotide sequence ID" value="XM_002292821.1"/>
</dbReference>
<dbReference type="GeneID" id="7445916"/>
<evidence type="ECO:0000313" key="3">
    <source>
        <dbReference type="EMBL" id="EED90053.1"/>
    </source>
</evidence>
<dbReference type="SUPFAM" id="SSF54695">
    <property type="entry name" value="POZ domain"/>
    <property type="match status" value="1"/>
</dbReference>
<dbReference type="EMBL" id="CM000646">
    <property type="protein sequence ID" value="EED90053.1"/>
    <property type="molecule type" value="Genomic_DNA"/>
</dbReference>
<dbReference type="CDD" id="cd18186">
    <property type="entry name" value="BTB_POZ_ZBTB_KLHL-like"/>
    <property type="match status" value="1"/>
</dbReference>
<dbReference type="KEGG" id="tps:THAPSDRAFT_24197"/>
<feature type="region of interest" description="Disordered" evidence="1">
    <location>
        <begin position="143"/>
        <end position="167"/>
    </location>
</feature>
<name>B8C9J5_THAPS</name>
<evidence type="ECO:0000256" key="1">
    <source>
        <dbReference type="SAM" id="MobiDB-lite"/>
    </source>
</evidence>
<dbReference type="InterPro" id="IPR000210">
    <property type="entry name" value="BTB/POZ_dom"/>
</dbReference>
<dbReference type="InParanoid" id="B8C9J5"/>
<dbReference type="Pfam" id="PF00651">
    <property type="entry name" value="BTB"/>
    <property type="match status" value="1"/>
</dbReference>
<dbReference type="PROSITE" id="PS50097">
    <property type="entry name" value="BTB"/>
    <property type="match status" value="1"/>
</dbReference>
<gene>
    <name evidence="3" type="ORF">THAPSDRAFT_24197</name>
</gene>
<dbReference type="InterPro" id="IPR051481">
    <property type="entry name" value="BTB-POZ/Galectin-3-binding"/>
</dbReference>
<dbReference type="PaxDb" id="35128-Thaps24197"/>
<evidence type="ECO:0000259" key="2">
    <source>
        <dbReference type="PROSITE" id="PS50097"/>
    </source>
</evidence>
<reference evidence="3 4" key="1">
    <citation type="journal article" date="2004" name="Science">
        <title>The genome of the diatom Thalassiosira pseudonana: ecology, evolution, and metabolism.</title>
        <authorList>
            <person name="Armbrust E.V."/>
            <person name="Berges J.A."/>
            <person name="Bowler C."/>
            <person name="Green B.R."/>
            <person name="Martinez D."/>
            <person name="Putnam N.H."/>
            <person name="Zhou S."/>
            <person name="Allen A.E."/>
            <person name="Apt K.E."/>
            <person name="Bechner M."/>
            <person name="Brzezinski M.A."/>
            <person name="Chaal B.K."/>
            <person name="Chiovitti A."/>
            <person name="Davis A.K."/>
            <person name="Demarest M.S."/>
            <person name="Detter J.C."/>
            <person name="Glavina T."/>
            <person name="Goodstein D."/>
            <person name="Hadi M.Z."/>
            <person name="Hellsten U."/>
            <person name="Hildebrand M."/>
            <person name="Jenkins B.D."/>
            <person name="Jurka J."/>
            <person name="Kapitonov V.V."/>
            <person name="Kroger N."/>
            <person name="Lau W.W."/>
            <person name="Lane T.W."/>
            <person name="Larimer F.W."/>
            <person name="Lippmeier J.C."/>
            <person name="Lucas S."/>
            <person name="Medina M."/>
            <person name="Montsant A."/>
            <person name="Obornik M."/>
            <person name="Parker M.S."/>
            <person name="Palenik B."/>
            <person name="Pazour G.J."/>
            <person name="Richardson P.M."/>
            <person name="Rynearson T.A."/>
            <person name="Saito M.A."/>
            <person name="Schwartz D.C."/>
            <person name="Thamatrakoln K."/>
            <person name="Valentin K."/>
            <person name="Vardi A."/>
            <person name="Wilkerson F.P."/>
            <person name="Rokhsar D.S."/>
        </authorList>
    </citation>
    <scope>NUCLEOTIDE SEQUENCE [LARGE SCALE GENOMIC DNA]</scope>
    <source>
        <strain evidence="3 4">CCMP1335</strain>
    </source>
</reference>
<dbReference type="AlphaFoldDB" id="B8C9J5"/>
<dbReference type="PANTHER" id="PTHR24410">
    <property type="entry name" value="HL07962P-RELATED"/>
    <property type="match status" value="1"/>
</dbReference>
<dbReference type="PANTHER" id="PTHR24410:SF23">
    <property type="entry name" value="BTB DOMAIN-CONTAINING PROTEIN-RELATED"/>
    <property type="match status" value="1"/>
</dbReference>
<feature type="domain" description="BTB" evidence="2">
    <location>
        <begin position="53"/>
        <end position="141"/>
    </location>
</feature>
<dbReference type="Proteomes" id="UP000001449">
    <property type="component" value="Chromosome 10"/>
</dbReference>
<evidence type="ECO:0000313" key="4">
    <source>
        <dbReference type="Proteomes" id="UP000001449"/>
    </source>
</evidence>
<dbReference type="eggNOG" id="KOG0098">
    <property type="taxonomic scope" value="Eukaryota"/>
</dbReference>
<dbReference type="OMA" id="HDLYQAY"/>
<accession>B8C9J5</accession>
<dbReference type="Gene3D" id="3.30.710.10">
    <property type="entry name" value="Potassium Channel Kv1.1, Chain A"/>
    <property type="match status" value="1"/>
</dbReference>